<dbReference type="GO" id="GO:0009083">
    <property type="term" value="P:branched-chain amino acid catabolic process"/>
    <property type="evidence" value="ECO:0007669"/>
    <property type="project" value="TreeGrafter"/>
</dbReference>
<dbReference type="SUPFAM" id="SSF52518">
    <property type="entry name" value="Thiamin diphosphate-binding fold (THDP-binding)"/>
    <property type="match status" value="1"/>
</dbReference>
<dbReference type="InterPro" id="IPR017596">
    <property type="entry name" value="PdhA/BkdA"/>
</dbReference>
<dbReference type="InterPro" id="IPR050771">
    <property type="entry name" value="Alpha-ketoacid_DH_E1_comp"/>
</dbReference>
<dbReference type="RefSeq" id="WP_064002257.1">
    <property type="nucleotide sequence ID" value="NZ_LSTV01000001.1"/>
</dbReference>
<evidence type="ECO:0000259" key="4">
    <source>
        <dbReference type="Pfam" id="PF00676"/>
    </source>
</evidence>
<comment type="caution">
    <text evidence="5">The sequence shown here is derived from an EMBL/GenBank/DDBJ whole genome shotgun (WGS) entry which is preliminary data.</text>
</comment>
<reference evidence="5 6" key="1">
    <citation type="submission" date="2016-02" db="EMBL/GenBank/DDBJ databases">
        <authorList>
            <person name="Wen L."/>
            <person name="He K."/>
            <person name="Yang H."/>
        </authorList>
    </citation>
    <scope>NUCLEOTIDE SEQUENCE [LARGE SCALE GENOMIC DNA]</scope>
    <source>
        <strain evidence="5 6">CD11_3</strain>
    </source>
</reference>
<accession>A0A177KED7</accession>
<gene>
    <name evidence="5" type="ORF">AYL44_05855</name>
</gene>
<dbReference type="Gene3D" id="3.40.50.970">
    <property type="match status" value="1"/>
</dbReference>
<evidence type="ECO:0000313" key="6">
    <source>
        <dbReference type="Proteomes" id="UP000076998"/>
    </source>
</evidence>
<evidence type="ECO:0000256" key="2">
    <source>
        <dbReference type="ARBA" id="ARBA00023002"/>
    </source>
</evidence>
<name>A0A177KED7_9MICO</name>
<dbReference type="PANTHER" id="PTHR43380:SF1">
    <property type="entry name" value="2-OXOISOVALERATE DEHYDROGENASE SUBUNIT ALPHA, MITOCHONDRIAL"/>
    <property type="match status" value="1"/>
</dbReference>
<dbReference type="EMBL" id="LSTV01000001">
    <property type="protein sequence ID" value="OAH51752.1"/>
    <property type="molecule type" value="Genomic_DNA"/>
</dbReference>
<evidence type="ECO:0000256" key="3">
    <source>
        <dbReference type="ARBA" id="ARBA00023052"/>
    </source>
</evidence>
<dbReference type="AlphaFoldDB" id="A0A177KED7"/>
<keyword evidence="5" id="KW-0670">Pyruvate</keyword>
<dbReference type="CDD" id="cd02000">
    <property type="entry name" value="TPP_E1_PDC_ADC_BCADC"/>
    <property type="match status" value="1"/>
</dbReference>
<proteinExistence type="predicted"/>
<organism evidence="5 6">
    <name type="scientific">Microbacterium oleivorans</name>
    <dbReference type="NCBI Taxonomy" id="273677"/>
    <lineage>
        <taxon>Bacteria</taxon>
        <taxon>Bacillati</taxon>
        <taxon>Actinomycetota</taxon>
        <taxon>Actinomycetes</taxon>
        <taxon>Micrococcales</taxon>
        <taxon>Microbacteriaceae</taxon>
        <taxon>Microbacterium</taxon>
    </lineage>
</organism>
<keyword evidence="3" id="KW-0786">Thiamine pyrophosphate</keyword>
<evidence type="ECO:0000313" key="5">
    <source>
        <dbReference type="EMBL" id="OAH51752.1"/>
    </source>
</evidence>
<dbReference type="InterPro" id="IPR029061">
    <property type="entry name" value="THDP-binding"/>
</dbReference>
<dbReference type="OrthoDB" id="9766715at2"/>
<feature type="domain" description="Dehydrogenase E1 component" evidence="4">
    <location>
        <begin position="51"/>
        <end position="318"/>
    </location>
</feature>
<dbReference type="Pfam" id="PF00676">
    <property type="entry name" value="E1_dh"/>
    <property type="match status" value="1"/>
</dbReference>
<dbReference type="Proteomes" id="UP000076998">
    <property type="component" value="Unassembled WGS sequence"/>
</dbReference>
<dbReference type="InterPro" id="IPR001017">
    <property type="entry name" value="DH_E1"/>
</dbReference>
<dbReference type="GO" id="GO:0016624">
    <property type="term" value="F:oxidoreductase activity, acting on the aldehyde or oxo group of donors, disulfide as acceptor"/>
    <property type="evidence" value="ECO:0007669"/>
    <property type="project" value="InterPro"/>
</dbReference>
<sequence length="373" mass="40398">MTDTLTPAASVASDTEDVARLLDHEGRRVRDERLDPWAADVDAAMLRQVYRDMFLTRRLDAEGVALQRQGHLGLWAPAQGQEAVQVGTAWACHDDDFLFPSYREIGIEVVRGVKPRDFVMVWHGAEHASWDPADVHVANPQIIIGAQSLHAVGYAMGIQRDGGDQVAVAYFGDGATSQGDVNEAMVFGSAFGVPVVFVCSNNQWAISEPVGLQSRTPIAGRAPGFGIPSLRVDGNDVLACIAAMRWAADHARSGRGPAYLEAVTYRVGPHTTSDDPTRYRDADEVAYWRARDPLARVEAYLRSLGAFDDAFAEALTADADRFTAAMRSAVVGAAAPEPLRVFDHVYAEPHSGLDEQRAGFAAYLDGFDEGGAR</sequence>
<comment type="cofactor">
    <cofactor evidence="1">
        <name>thiamine diphosphate</name>
        <dbReference type="ChEBI" id="CHEBI:58937"/>
    </cofactor>
</comment>
<evidence type="ECO:0000256" key="1">
    <source>
        <dbReference type="ARBA" id="ARBA00001964"/>
    </source>
</evidence>
<dbReference type="NCBIfam" id="TIGR03181">
    <property type="entry name" value="PDH_E1_alph_x"/>
    <property type="match status" value="1"/>
</dbReference>
<keyword evidence="2" id="KW-0560">Oxidoreductase</keyword>
<dbReference type="GO" id="GO:0000287">
    <property type="term" value="F:magnesium ion binding"/>
    <property type="evidence" value="ECO:0007669"/>
    <property type="project" value="UniProtKB-ARBA"/>
</dbReference>
<protein>
    <submittedName>
        <fullName evidence="5">Pyruvate dehydrogenase (Acetyl-transferring) E1 component subunit alpha</fullName>
    </submittedName>
</protein>
<dbReference type="PANTHER" id="PTHR43380">
    <property type="entry name" value="2-OXOISOVALERATE DEHYDROGENASE SUBUNIT ALPHA, MITOCHONDRIAL"/>
    <property type="match status" value="1"/>
</dbReference>